<name>A0A078KWE2_9GAMM</name>
<evidence type="ECO:0000313" key="1">
    <source>
        <dbReference type="EMBL" id="CDZ77322.1"/>
    </source>
</evidence>
<dbReference type="Gene3D" id="1.25.40.10">
    <property type="entry name" value="Tetratricopeptide repeat domain"/>
    <property type="match status" value="1"/>
</dbReference>
<protein>
    <submittedName>
        <fullName evidence="1">Uncharacterized protein</fullName>
    </submittedName>
</protein>
<dbReference type="RefSeq" id="WP_043873883.1">
    <property type="nucleotide sequence ID" value="NZ_CCVW01000002.1"/>
</dbReference>
<dbReference type="OrthoDB" id="9943685at2"/>
<dbReference type="InterPro" id="IPR011990">
    <property type="entry name" value="TPR-like_helical_dom_sf"/>
</dbReference>
<gene>
    <name evidence="1" type="ORF">BN59_01605</name>
</gene>
<organism evidence="1 2">
    <name type="scientific">Legionella massiliensis</name>
    <dbReference type="NCBI Taxonomy" id="1034943"/>
    <lineage>
        <taxon>Bacteria</taxon>
        <taxon>Pseudomonadati</taxon>
        <taxon>Pseudomonadota</taxon>
        <taxon>Gammaproteobacteria</taxon>
        <taxon>Legionellales</taxon>
        <taxon>Legionellaceae</taxon>
        <taxon>Legionella</taxon>
    </lineage>
</organism>
<evidence type="ECO:0000313" key="2">
    <source>
        <dbReference type="Proteomes" id="UP000044071"/>
    </source>
</evidence>
<reference evidence="1 2" key="1">
    <citation type="submission" date="2014-06" db="EMBL/GenBank/DDBJ databases">
        <authorList>
            <person name="Urmite Genomes Urmite Genomes"/>
        </authorList>
    </citation>
    <scope>NUCLEOTIDE SEQUENCE [LARGE SCALE GENOMIC DNA]</scope>
</reference>
<proteinExistence type="predicted"/>
<keyword evidence="2" id="KW-1185">Reference proteome</keyword>
<dbReference type="Proteomes" id="UP000044071">
    <property type="component" value="Unassembled WGS sequence"/>
</dbReference>
<dbReference type="EMBL" id="CCSB01000002">
    <property type="protein sequence ID" value="CDZ77322.1"/>
    <property type="molecule type" value="Genomic_DNA"/>
</dbReference>
<accession>A0A078KWE2</accession>
<dbReference type="AlphaFoldDB" id="A0A078KWE2"/>
<sequence length="321" mass="37177">MKKSQIMELIESYNGEVNCEPLIAQEPYQKGWMKRLLDTRTLGILKLETYLESESVKQLAADDEIEGENLMQLLKIMYRRDQRIHKTSRSYENYPEKSTNRVYNRLYQILLLDSTIQADIGIPFSHTKALHQALFSRIRNKVLANMEDKAKTTYEQEDVPDKGNRGFVRLGLALIFGKRISYHFDHHETPQLEQLTRHVKEINYDEQYARVEFHFLNGELHDAILLDTDIHCDQDIETGLDWLKLASDNGDKNASLHLAAYYARRKNYRLINPTLDPDKTFDLLTLASEQGSSLATRVLDECLSFGMVSIYNLDESSALIP</sequence>